<sequence>MTYTEFELNFFRIQSKVREYRLGQHFINMFILDDSSLPPELWYETNIEKARAMIYQIMDDYCWDWDSMPDLGGYNDI</sequence>
<protein>
    <submittedName>
        <fullName evidence="1">Uncharacterized protein</fullName>
    </submittedName>
</protein>
<name>A0A4Y6E7Z9_9CAUD</name>
<accession>A0A4Y6E7Z9</accession>
<dbReference type="Proteomes" id="UP000320923">
    <property type="component" value="Segment"/>
</dbReference>
<dbReference type="EMBL" id="MK895508">
    <property type="protein sequence ID" value="QDF14559.1"/>
    <property type="molecule type" value="Genomic_DNA"/>
</dbReference>
<keyword evidence="2" id="KW-1185">Reference proteome</keyword>
<dbReference type="KEGG" id="vg:65120406"/>
<organism evidence="1 2">
    <name type="scientific">Vibrio phage Brizo</name>
    <dbReference type="NCBI Taxonomy" id="2590896"/>
    <lineage>
        <taxon>Viruses</taxon>
        <taxon>Duplodnaviria</taxon>
        <taxon>Heunggongvirae</taxon>
        <taxon>Uroviricota</taxon>
        <taxon>Caudoviricetes</taxon>
        <taxon>Demerecviridae</taxon>
        <taxon>Ermolyevavirinae</taxon>
        <taxon>Thalassavirus</taxon>
        <taxon>Thalassavirus brizo</taxon>
    </lineage>
</organism>
<evidence type="ECO:0000313" key="1">
    <source>
        <dbReference type="EMBL" id="QDF14559.1"/>
    </source>
</evidence>
<proteinExistence type="predicted"/>
<evidence type="ECO:0000313" key="2">
    <source>
        <dbReference type="Proteomes" id="UP000320923"/>
    </source>
</evidence>
<dbReference type="RefSeq" id="YP_010102581.1">
    <property type="nucleotide sequence ID" value="NC_055800.1"/>
</dbReference>
<gene>
    <name evidence="1" type="primary">162</name>
    <name evidence="1" type="ORF">BRIZO_162</name>
</gene>
<reference evidence="1 2" key="1">
    <citation type="submission" date="2019-05" db="EMBL/GenBank/DDBJ databases">
        <authorList>
            <person name="Powers A.K."/>
            <person name="Sebastian A.Z."/>
            <person name="Albert I.U."/>
            <person name="Broussard G.W."/>
        </authorList>
    </citation>
    <scope>NUCLEOTIDE SEQUENCE [LARGE SCALE GENOMIC DNA]</scope>
</reference>
<dbReference type="GeneID" id="65120406"/>